<accession>A0A4Y5SVF9</accession>
<sequence length="202" mass="22938">MKIIPLRTRLSSTRGLPCDFGKKGAMRAICASVSQKRSFMSPLRFRAVNHAAQRKSMHPDPSPEKAQFMNKVSDQLGMKIVAANRRFDSAGTLTRDRTVEGWLVDFYQADFILTDSFHGVVFSILFNRPFIVFSNPIRGLARFSSILGLFELEARMVKDVGSADHEALLTPIDWIKVNMRLDELRHQSIEFLRNALEIPPKT</sequence>
<reference evidence="3" key="1">
    <citation type="submission" date="2019-05" db="EMBL/GenBank/DDBJ databases">
        <title>Tamlana fucoidanivorans sp. nov., isolated from the surface of algae collected from Fujian province in China.</title>
        <authorList>
            <person name="Li J."/>
        </authorList>
    </citation>
    <scope>NUCLEOTIDE SEQUENCE [LARGE SCALE GENOMIC DNA]</scope>
    <source>
        <strain evidence="3">2251</strain>
        <plasmid evidence="3">unnamed1</plasmid>
    </source>
</reference>
<geneLocation type="plasmid" evidence="2 3">
    <name>unnamed1</name>
</geneLocation>
<name>A0A4Y5SVF9_9RHOB</name>
<evidence type="ECO:0000313" key="3">
    <source>
        <dbReference type="Proteomes" id="UP000296374"/>
    </source>
</evidence>
<keyword evidence="2" id="KW-0614">Plasmid</keyword>
<dbReference type="EMBL" id="CP040765">
    <property type="protein sequence ID" value="QDA36858.1"/>
    <property type="molecule type" value="Genomic_DNA"/>
</dbReference>
<feature type="domain" description="Polysaccharide pyruvyl transferase" evidence="1">
    <location>
        <begin position="93"/>
        <end position="135"/>
    </location>
</feature>
<gene>
    <name evidence="2" type="ORF">E4191_22590</name>
</gene>
<evidence type="ECO:0000313" key="2">
    <source>
        <dbReference type="EMBL" id="QDA36858.1"/>
    </source>
</evidence>
<dbReference type="KEGG" id="plia:E4191_22590"/>
<evidence type="ECO:0000259" key="1">
    <source>
        <dbReference type="Pfam" id="PF04230"/>
    </source>
</evidence>
<dbReference type="AlphaFoldDB" id="A0A4Y5SVF9"/>
<proteinExistence type="predicted"/>
<organism evidence="2 3">
    <name type="scientific">Paracoccus liaowanqingii</name>
    <dbReference type="NCBI Taxonomy" id="2560053"/>
    <lineage>
        <taxon>Bacteria</taxon>
        <taxon>Pseudomonadati</taxon>
        <taxon>Pseudomonadota</taxon>
        <taxon>Alphaproteobacteria</taxon>
        <taxon>Rhodobacterales</taxon>
        <taxon>Paracoccaceae</taxon>
        <taxon>Paracoccus</taxon>
    </lineage>
</organism>
<keyword evidence="2" id="KW-0808">Transferase</keyword>
<dbReference type="Proteomes" id="UP000296374">
    <property type="component" value="Plasmid unnamed1"/>
</dbReference>
<dbReference type="InterPro" id="IPR007345">
    <property type="entry name" value="Polysacch_pyruvyl_Trfase"/>
</dbReference>
<dbReference type="GO" id="GO:0016740">
    <property type="term" value="F:transferase activity"/>
    <property type="evidence" value="ECO:0007669"/>
    <property type="project" value="UniProtKB-KW"/>
</dbReference>
<protein>
    <submittedName>
        <fullName evidence="2">Polysaccharide pyruvyl transferase family protein</fullName>
    </submittedName>
</protein>
<dbReference type="Pfam" id="PF04230">
    <property type="entry name" value="PS_pyruv_trans"/>
    <property type="match status" value="1"/>
</dbReference>